<dbReference type="SUPFAM" id="SSF56176">
    <property type="entry name" value="FAD-binding/transporter-associated domain-like"/>
    <property type="match status" value="1"/>
</dbReference>
<dbReference type="InterPro" id="IPR036683">
    <property type="entry name" value="CO_DH_flav_C_dom_sf"/>
</dbReference>
<dbReference type="Gene3D" id="3.30.43.10">
    <property type="entry name" value="Uridine Diphospho-n-acetylenolpyruvylglucosamine Reductase, domain 2"/>
    <property type="match status" value="1"/>
</dbReference>
<keyword evidence="6" id="KW-1185">Reference proteome</keyword>
<dbReference type="InterPro" id="IPR005107">
    <property type="entry name" value="CO_DH_flav_C"/>
</dbReference>
<dbReference type="InterPro" id="IPR002346">
    <property type="entry name" value="Mopterin_DH_FAD-bd"/>
</dbReference>
<dbReference type="AlphaFoldDB" id="A0A128EZU6"/>
<dbReference type="InterPro" id="IPR051312">
    <property type="entry name" value="Diverse_Substr_Oxidored"/>
</dbReference>
<gene>
    <name evidence="5" type="primary">cutM</name>
    <name evidence="5" type="ORF">GMA8713_01244</name>
</gene>
<dbReference type="InterPro" id="IPR016167">
    <property type="entry name" value="FAD-bd_PCMH_sub1"/>
</dbReference>
<dbReference type="RefSeq" id="WP_062706901.1">
    <property type="nucleotide sequence ID" value="NZ_CAWRCI010000008.1"/>
</dbReference>
<dbReference type="PROSITE" id="PS51387">
    <property type="entry name" value="FAD_PCMH"/>
    <property type="match status" value="1"/>
</dbReference>
<dbReference type="InterPro" id="IPR036318">
    <property type="entry name" value="FAD-bd_PCMH-like_sf"/>
</dbReference>
<reference evidence="6" key="1">
    <citation type="submission" date="2016-02" db="EMBL/GenBank/DDBJ databases">
        <authorList>
            <person name="Rodrigo-Torres Lidia"/>
            <person name="Arahal R.David."/>
        </authorList>
    </citation>
    <scope>NUCLEOTIDE SEQUENCE [LARGE SCALE GENOMIC DNA]</scope>
    <source>
        <strain evidence="6">CECT 8713</strain>
    </source>
</reference>
<dbReference type="Pfam" id="PF03450">
    <property type="entry name" value="CO_deh_flav_C"/>
    <property type="match status" value="1"/>
</dbReference>
<evidence type="ECO:0000313" key="6">
    <source>
        <dbReference type="Proteomes" id="UP000073601"/>
    </source>
</evidence>
<proteinExistence type="predicted"/>
<dbReference type="OrthoDB" id="9767994at2"/>
<protein>
    <submittedName>
        <fullName evidence="5">Carbon monoxide dehydrogenase medium chain</fullName>
        <ecNumber evidence="5">1.2.99.2</ecNumber>
    </submittedName>
</protein>
<evidence type="ECO:0000259" key="4">
    <source>
        <dbReference type="PROSITE" id="PS51387"/>
    </source>
</evidence>
<dbReference type="PANTHER" id="PTHR42659:SF2">
    <property type="entry name" value="XANTHINE DEHYDROGENASE SUBUNIT C-RELATED"/>
    <property type="match status" value="1"/>
</dbReference>
<sequence>MIAKHFNYFAPGSIPEALDLLRKFGNDAKLLAGGHSLLPMMKMRFAEPVHLIDMQNIAELKGISVRDDVISIGAMTSENNILRHEPLAELCPLLMEATKWIADPQVRNKGTIGGDIAHGDPANDQPAVMLALDATFHIVGEKGKRIVAANDFFLGTYLTDLSAGEILARIEISKQAGARQWGFRKLKRKTGDFATAACAVSLNVNGDVCSDVRIALTNLGPTAFRARKAEWVLEGHKPTPERLNAAVQLAMQSTEPAADQRGNEEYKTAMAGEMLHRALQDAIARK</sequence>
<dbReference type="InterPro" id="IPR016166">
    <property type="entry name" value="FAD-bd_PCMH"/>
</dbReference>
<keyword evidence="3 5" id="KW-0560">Oxidoreductase</keyword>
<dbReference type="GO" id="GO:0016491">
    <property type="term" value="F:oxidoreductase activity"/>
    <property type="evidence" value="ECO:0007669"/>
    <property type="project" value="UniProtKB-KW"/>
</dbReference>
<dbReference type="Gene3D" id="3.30.465.10">
    <property type="match status" value="1"/>
</dbReference>
<keyword evidence="2" id="KW-0274">FAD</keyword>
<dbReference type="FunFam" id="3.30.465.10:FF:000017">
    <property type="entry name" value="Xanthine dehydrogenase, FAD binding subunit"/>
    <property type="match status" value="1"/>
</dbReference>
<name>A0A128EZU6_9GAMM</name>
<dbReference type="GO" id="GO:0071949">
    <property type="term" value="F:FAD binding"/>
    <property type="evidence" value="ECO:0007669"/>
    <property type="project" value="InterPro"/>
</dbReference>
<dbReference type="EMBL" id="FIZY01000008">
    <property type="protein sequence ID" value="CZF80078.1"/>
    <property type="molecule type" value="Genomic_DNA"/>
</dbReference>
<organism evidence="5 6">
    <name type="scientific">Grimontia marina</name>
    <dbReference type="NCBI Taxonomy" id="646534"/>
    <lineage>
        <taxon>Bacteria</taxon>
        <taxon>Pseudomonadati</taxon>
        <taxon>Pseudomonadota</taxon>
        <taxon>Gammaproteobacteria</taxon>
        <taxon>Vibrionales</taxon>
        <taxon>Vibrionaceae</taxon>
        <taxon>Grimontia</taxon>
    </lineage>
</organism>
<evidence type="ECO:0000256" key="2">
    <source>
        <dbReference type="ARBA" id="ARBA00022827"/>
    </source>
</evidence>
<dbReference type="SMART" id="SM01092">
    <property type="entry name" value="CO_deh_flav_C"/>
    <property type="match status" value="1"/>
</dbReference>
<dbReference type="InterPro" id="IPR016169">
    <property type="entry name" value="FAD-bd_PCMH_sub2"/>
</dbReference>
<dbReference type="SUPFAM" id="SSF55447">
    <property type="entry name" value="CO dehydrogenase flavoprotein C-terminal domain-like"/>
    <property type="match status" value="1"/>
</dbReference>
<dbReference type="EC" id="1.2.99.2" evidence="5"/>
<dbReference type="Proteomes" id="UP000073601">
    <property type="component" value="Unassembled WGS sequence"/>
</dbReference>
<keyword evidence="1" id="KW-0285">Flavoprotein</keyword>
<evidence type="ECO:0000256" key="3">
    <source>
        <dbReference type="ARBA" id="ARBA00023002"/>
    </source>
</evidence>
<dbReference type="Gene3D" id="3.30.390.50">
    <property type="entry name" value="CO dehydrogenase flavoprotein, C-terminal domain"/>
    <property type="match status" value="1"/>
</dbReference>
<accession>A0A128EZU6</accession>
<evidence type="ECO:0000256" key="1">
    <source>
        <dbReference type="ARBA" id="ARBA00022630"/>
    </source>
</evidence>
<dbReference type="Pfam" id="PF00941">
    <property type="entry name" value="FAD_binding_5"/>
    <property type="match status" value="1"/>
</dbReference>
<feature type="domain" description="FAD-binding PCMH-type" evidence="4">
    <location>
        <begin position="1"/>
        <end position="177"/>
    </location>
</feature>
<dbReference type="PANTHER" id="PTHR42659">
    <property type="entry name" value="XANTHINE DEHYDROGENASE SUBUNIT C-RELATED"/>
    <property type="match status" value="1"/>
</dbReference>
<evidence type="ECO:0000313" key="5">
    <source>
        <dbReference type="EMBL" id="CZF80078.1"/>
    </source>
</evidence>